<feature type="domain" description="Peptidoglycan binding-like" evidence="2">
    <location>
        <begin position="406"/>
        <end position="461"/>
    </location>
</feature>
<dbReference type="InterPro" id="IPR011970">
    <property type="entry name" value="MltB_2"/>
</dbReference>
<feature type="compositionally biased region" description="Basic and acidic residues" evidence="1">
    <location>
        <begin position="81"/>
        <end position="94"/>
    </location>
</feature>
<dbReference type="EC" id="4.2.2.-" evidence="4"/>
<dbReference type="NCBIfam" id="TIGR02283">
    <property type="entry name" value="MltB_2"/>
    <property type="match status" value="1"/>
</dbReference>
<dbReference type="AlphaFoldDB" id="A0A2R8CNK8"/>
<dbReference type="Pfam" id="PF13406">
    <property type="entry name" value="SLT_2"/>
    <property type="match status" value="1"/>
</dbReference>
<keyword evidence="5" id="KW-1185">Reference proteome</keyword>
<name>A0A2R8CNK8_9GAMM</name>
<dbReference type="GO" id="GO:0008933">
    <property type="term" value="F:peptidoglycan lytic transglycosylase activity"/>
    <property type="evidence" value="ECO:0007669"/>
    <property type="project" value="TreeGrafter"/>
</dbReference>
<evidence type="ECO:0000313" key="4">
    <source>
        <dbReference type="EMBL" id="SPJ34488.1"/>
    </source>
</evidence>
<accession>A0A2R8CNK8</accession>
<keyword evidence="4" id="KW-0456">Lyase</keyword>
<dbReference type="CDD" id="cd13399">
    <property type="entry name" value="Slt35-like"/>
    <property type="match status" value="1"/>
</dbReference>
<feature type="domain" description="Transglycosylase SLT" evidence="3">
    <location>
        <begin position="94"/>
        <end position="385"/>
    </location>
</feature>
<feature type="region of interest" description="Disordered" evidence="1">
    <location>
        <begin position="443"/>
        <end position="464"/>
    </location>
</feature>
<gene>
    <name evidence="4" type="primary">mltB_2</name>
    <name evidence="4" type="ORF">KSP9073_02523</name>
</gene>
<dbReference type="Gene3D" id="1.10.530.10">
    <property type="match status" value="1"/>
</dbReference>
<evidence type="ECO:0000313" key="5">
    <source>
        <dbReference type="Proteomes" id="UP000244934"/>
    </source>
</evidence>
<sequence>MPSRVQRKGSSHRVAGMSVTRARMLMMTLLLSSGVMQGCQAGASTFSQASSQAPSSTPPATTQETGENEAQNAIKAAETPTVDRDDQTPAERESFDQWVSEFRQTAQGQGITPATLDEALAEVRYQPRIIELDRSQPEFTRAIWEYLDSAVSSTRVDNGRQKLAEHRSAADQAQARYGVPGSVITAIWGIESNYGSNFGSFSTIDAFATLGYEGRRHAFAQEQLIAALRIIQEGDIDRDHMLGSWAGAMGHTQFIPTSFLAYAVDGDNDGRRDIWGSIPDVMASTAHYLTKNGWQPGQPWGVEVTLPEGFDYTRTELSTRQSTQLWQSQGVRPIQGQSLPAFDQGSIIAPAGAQGPAFLVGPNFRVIMRYNNATSYALAVALLSQRIEGGPGVQGNWPRNLKPLTRSQTRELQGLLNQKGFGTGTPDGIMGPNTREGLRAWQRSAGRTPDGFPSSSVLEALRQP</sequence>
<dbReference type="InterPro" id="IPR031304">
    <property type="entry name" value="SLT_2"/>
</dbReference>
<evidence type="ECO:0000259" key="2">
    <source>
        <dbReference type="Pfam" id="PF01471"/>
    </source>
</evidence>
<dbReference type="PANTHER" id="PTHR30163:SF8">
    <property type="entry name" value="LYTIC MUREIN TRANSGLYCOSYLASE"/>
    <property type="match status" value="1"/>
</dbReference>
<dbReference type="EMBL" id="ONZI01000003">
    <property type="protein sequence ID" value="SPJ34488.1"/>
    <property type="molecule type" value="Genomic_DNA"/>
</dbReference>
<evidence type="ECO:0000256" key="1">
    <source>
        <dbReference type="SAM" id="MobiDB-lite"/>
    </source>
</evidence>
<dbReference type="InterPro" id="IPR036366">
    <property type="entry name" value="PGBDSf"/>
</dbReference>
<dbReference type="SUPFAM" id="SSF47090">
    <property type="entry name" value="PGBD-like"/>
    <property type="match status" value="1"/>
</dbReference>
<protein>
    <submittedName>
        <fullName evidence="4">Membrane-bound lytic murein transglycosylase B</fullName>
        <ecNumber evidence="4">4.2.2.-</ecNumber>
    </submittedName>
</protein>
<dbReference type="InterPro" id="IPR002477">
    <property type="entry name" value="Peptidoglycan-bd-like"/>
</dbReference>
<dbReference type="Gene3D" id="1.10.101.10">
    <property type="entry name" value="PGBD-like superfamily/PGBD"/>
    <property type="match status" value="1"/>
</dbReference>
<dbReference type="Gene3D" id="1.10.8.350">
    <property type="entry name" value="Bacterial muramidase"/>
    <property type="match status" value="1"/>
</dbReference>
<dbReference type="InterPro" id="IPR036365">
    <property type="entry name" value="PGBD-like_sf"/>
</dbReference>
<organism evidence="4 5">
    <name type="scientific">Kushneria phyllosphaerae</name>
    <dbReference type="NCBI Taxonomy" id="2100822"/>
    <lineage>
        <taxon>Bacteria</taxon>
        <taxon>Pseudomonadati</taxon>
        <taxon>Pseudomonadota</taxon>
        <taxon>Gammaproteobacteria</taxon>
        <taxon>Oceanospirillales</taxon>
        <taxon>Halomonadaceae</taxon>
        <taxon>Kushneria</taxon>
    </lineage>
</organism>
<dbReference type="SUPFAM" id="SSF53955">
    <property type="entry name" value="Lysozyme-like"/>
    <property type="match status" value="1"/>
</dbReference>
<feature type="region of interest" description="Disordered" evidence="1">
    <location>
        <begin position="46"/>
        <end position="94"/>
    </location>
</feature>
<dbReference type="Pfam" id="PF01471">
    <property type="entry name" value="PG_binding_1"/>
    <property type="match status" value="1"/>
</dbReference>
<dbReference type="PANTHER" id="PTHR30163">
    <property type="entry name" value="MEMBRANE-BOUND LYTIC MUREIN TRANSGLYCOSYLASE B"/>
    <property type="match status" value="1"/>
</dbReference>
<proteinExistence type="predicted"/>
<reference evidence="5" key="1">
    <citation type="submission" date="2018-03" db="EMBL/GenBank/DDBJ databases">
        <authorList>
            <person name="Navarro De La Torre S."/>
        </authorList>
    </citation>
    <scope>NUCLEOTIDE SEQUENCE [LARGE SCALE GENOMIC DNA]</scope>
    <source>
        <strain evidence="5">EAod3</strain>
    </source>
</reference>
<dbReference type="InterPro" id="IPR023346">
    <property type="entry name" value="Lysozyme-like_dom_sf"/>
</dbReference>
<dbReference type="Proteomes" id="UP000244934">
    <property type="component" value="Unassembled WGS sequence"/>
</dbReference>
<evidence type="ECO:0000259" key="3">
    <source>
        <dbReference type="Pfam" id="PF13406"/>
    </source>
</evidence>
<dbReference type="InterPro" id="IPR043426">
    <property type="entry name" value="MltB-like"/>
</dbReference>
<dbReference type="GO" id="GO:0009253">
    <property type="term" value="P:peptidoglycan catabolic process"/>
    <property type="evidence" value="ECO:0007669"/>
    <property type="project" value="TreeGrafter"/>
</dbReference>
<feature type="compositionally biased region" description="Low complexity" evidence="1">
    <location>
        <begin position="46"/>
        <end position="63"/>
    </location>
</feature>